<comment type="caution">
    <text evidence="2">The sequence shown here is derived from an EMBL/GenBank/DDBJ whole genome shotgun (WGS) entry which is preliminary data.</text>
</comment>
<evidence type="ECO:0000256" key="1">
    <source>
        <dbReference type="SAM" id="SignalP"/>
    </source>
</evidence>
<feature type="chain" id="PRO_5045199888" evidence="1">
    <location>
        <begin position="20"/>
        <end position="273"/>
    </location>
</feature>
<name>A0ABQ9K2D5_9CUCU</name>
<keyword evidence="3" id="KW-1185">Reference proteome</keyword>
<evidence type="ECO:0000313" key="3">
    <source>
        <dbReference type="Proteomes" id="UP001162164"/>
    </source>
</evidence>
<gene>
    <name evidence="2" type="ORF">NQ317_014589</name>
</gene>
<dbReference type="EMBL" id="JAPWTJ010000034">
    <property type="protein sequence ID" value="KAJ8984499.1"/>
    <property type="molecule type" value="Genomic_DNA"/>
</dbReference>
<organism evidence="2 3">
    <name type="scientific">Molorchus minor</name>
    <dbReference type="NCBI Taxonomy" id="1323400"/>
    <lineage>
        <taxon>Eukaryota</taxon>
        <taxon>Metazoa</taxon>
        <taxon>Ecdysozoa</taxon>
        <taxon>Arthropoda</taxon>
        <taxon>Hexapoda</taxon>
        <taxon>Insecta</taxon>
        <taxon>Pterygota</taxon>
        <taxon>Neoptera</taxon>
        <taxon>Endopterygota</taxon>
        <taxon>Coleoptera</taxon>
        <taxon>Polyphaga</taxon>
        <taxon>Cucujiformia</taxon>
        <taxon>Chrysomeloidea</taxon>
        <taxon>Cerambycidae</taxon>
        <taxon>Lamiinae</taxon>
        <taxon>Monochamini</taxon>
        <taxon>Molorchus</taxon>
    </lineage>
</organism>
<evidence type="ECO:0000313" key="2">
    <source>
        <dbReference type="EMBL" id="KAJ8984499.1"/>
    </source>
</evidence>
<sequence length="273" mass="29395">MKSFLLIFNTLSFVSLALTGEILYGHGGGDGGLHGGIGGGYGGGGGGGFGGGASVHTITQQVPVSVPQPYPVTVNRPVPVPVPQPYPVVVSRPVQVHVPRPYPVEVPRPVQVTINRPVPYPVPQPIRVPYQVPVQISVPQPYPVTVPQPYPVRVPQTVVVPVPQPVHVGGETSGYVGEIGGEENMKKLFCRNKLKYVRNIEISNIIKTSPTDAGSLIEQIGHHPFDPEDSGTIPDTARSFFWIKSVEILWEGESPGAPSFEIHVTPVRWFHVL</sequence>
<feature type="signal peptide" evidence="1">
    <location>
        <begin position="1"/>
        <end position="19"/>
    </location>
</feature>
<dbReference type="PANTHER" id="PTHR47771">
    <property type="entry name" value="LD27203P-RELATED"/>
    <property type="match status" value="1"/>
</dbReference>
<accession>A0ABQ9K2D5</accession>
<dbReference type="Proteomes" id="UP001162164">
    <property type="component" value="Unassembled WGS sequence"/>
</dbReference>
<keyword evidence="1" id="KW-0732">Signal</keyword>
<reference evidence="2" key="1">
    <citation type="journal article" date="2023" name="Insect Mol. Biol.">
        <title>Genome sequencing provides insights into the evolution of gene families encoding plant cell wall-degrading enzymes in longhorned beetles.</title>
        <authorList>
            <person name="Shin N.R."/>
            <person name="Okamura Y."/>
            <person name="Kirsch R."/>
            <person name="Pauchet Y."/>
        </authorList>
    </citation>
    <scope>NUCLEOTIDE SEQUENCE</scope>
    <source>
        <strain evidence="2">MMC_N1</strain>
    </source>
</reference>
<dbReference type="PANTHER" id="PTHR47771:SF3">
    <property type="entry name" value="LD27203P"/>
    <property type="match status" value="1"/>
</dbReference>
<protein>
    <submittedName>
        <fullName evidence="2">Uncharacterized protein</fullName>
    </submittedName>
</protein>
<proteinExistence type="predicted"/>